<gene>
    <name evidence="1" type="primary">orf44a</name>
</gene>
<proteinExistence type="predicted"/>
<organism evidence="1">
    <name type="scientific">Antheraea proylei nucleopolyhedrovirus</name>
    <dbReference type="NCBI Taxonomy" id="2126611"/>
    <lineage>
        <taxon>Viruses</taxon>
        <taxon>Viruses incertae sedis</taxon>
        <taxon>Naldaviricetes</taxon>
        <taxon>Lefavirales</taxon>
        <taxon>Baculoviridae</taxon>
        <taxon>Alphabaculovirus</taxon>
        <taxon>Alphabaculovirus anpernyi</taxon>
    </lineage>
</organism>
<dbReference type="EMBL" id="LC375539">
    <property type="protein sequence ID" value="BBD50802.1"/>
    <property type="molecule type" value="Genomic_DNA"/>
</dbReference>
<accession>A0A2Z6C5U6</accession>
<name>A0A2Z6C5U6_NPVAP</name>
<reference evidence="1" key="1">
    <citation type="submission" date="2018-03" db="EMBL/GenBank/DDBJ databases">
        <title>Whole genome comparison of nucleopolyhedroviruses isolated from saturniine wild silkworms in Asian countries.</title>
        <authorList>
            <person name="Sasaki K."/>
            <person name="Kajiura Z."/>
            <person name="Ponnuvel K.M."/>
            <person name="Kobayashi J."/>
        </authorList>
    </citation>
    <scope>NUCLEOTIDE SEQUENCE</scope>
    <source>
        <strain evidence="1">Manipur</strain>
    </source>
</reference>
<evidence type="ECO:0000313" key="1">
    <source>
        <dbReference type="EMBL" id="BBD50802.1"/>
    </source>
</evidence>
<sequence>MATTNVPFADALLQQFTIGTRI</sequence>
<protein>
    <submittedName>
        <fullName evidence="1">Uncharacterized protein</fullName>
    </submittedName>
</protein>